<evidence type="ECO:0000313" key="4">
    <source>
        <dbReference type="Proteomes" id="UP000244722"/>
    </source>
</evidence>
<evidence type="ECO:0000256" key="1">
    <source>
        <dbReference type="SAM" id="MobiDB-lite"/>
    </source>
</evidence>
<dbReference type="AlphaFoldDB" id="A0A2T7A2X2"/>
<protein>
    <submittedName>
        <fullName evidence="3">Uncharacterized protein</fullName>
    </submittedName>
</protein>
<gene>
    <name evidence="3" type="ORF">B9Z19DRAFT_1190698</name>
</gene>
<keyword evidence="2" id="KW-0472">Membrane</keyword>
<accession>A0A2T7A2X2</accession>
<feature type="region of interest" description="Disordered" evidence="1">
    <location>
        <begin position="1"/>
        <end position="22"/>
    </location>
</feature>
<evidence type="ECO:0000256" key="2">
    <source>
        <dbReference type="SAM" id="Phobius"/>
    </source>
</evidence>
<evidence type="ECO:0000313" key="3">
    <source>
        <dbReference type="EMBL" id="PUU82097.1"/>
    </source>
</evidence>
<name>A0A2T7A2X2_TUBBO</name>
<keyword evidence="2" id="KW-1133">Transmembrane helix</keyword>
<feature type="non-terminal residue" evidence="3">
    <location>
        <position position="1"/>
    </location>
</feature>
<comment type="caution">
    <text evidence="3">The sequence shown here is derived from an EMBL/GenBank/DDBJ whole genome shotgun (WGS) entry which is preliminary data.</text>
</comment>
<organism evidence="3 4">
    <name type="scientific">Tuber borchii</name>
    <name type="common">White truffle</name>
    <dbReference type="NCBI Taxonomy" id="42251"/>
    <lineage>
        <taxon>Eukaryota</taxon>
        <taxon>Fungi</taxon>
        <taxon>Dikarya</taxon>
        <taxon>Ascomycota</taxon>
        <taxon>Pezizomycotina</taxon>
        <taxon>Pezizomycetes</taxon>
        <taxon>Pezizales</taxon>
        <taxon>Tuberaceae</taxon>
        <taxon>Tuber</taxon>
    </lineage>
</organism>
<feature type="transmembrane region" description="Helical" evidence="2">
    <location>
        <begin position="26"/>
        <end position="44"/>
    </location>
</feature>
<reference evidence="3 4" key="1">
    <citation type="submission" date="2017-04" db="EMBL/GenBank/DDBJ databases">
        <title>Draft genome sequence of Tuber borchii Vittad., a whitish edible truffle.</title>
        <authorList>
            <consortium name="DOE Joint Genome Institute"/>
            <person name="Murat C."/>
            <person name="Kuo A."/>
            <person name="Barry K.W."/>
            <person name="Clum A."/>
            <person name="Dockter R.B."/>
            <person name="Fauchery L."/>
            <person name="Iotti M."/>
            <person name="Kohler A."/>
            <person name="Labutti K."/>
            <person name="Lindquist E.A."/>
            <person name="Lipzen A."/>
            <person name="Ohm R.A."/>
            <person name="Wang M."/>
            <person name="Grigoriev I.V."/>
            <person name="Zambonelli A."/>
            <person name="Martin F.M."/>
        </authorList>
    </citation>
    <scope>NUCLEOTIDE SEQUENCE [LARGE SCALE GENOMIC DNA]</scope>
    <source>
        <strain evidence="3 4">Tbo3840</strain>
    </source>
</reference>
<dbReference type="Proteomes" id="UP000244722">
    <property type="component" value="Unassembled WGS sequence"/>
</dbReference>
<proteinExistence type="predicted"/>
<keyword evidence="2" id="KW-0812">Transmembrane</keyword>
<keyword evidence="4" id="KW-1185">Reference proteome</keyword>
<dbReference type="EMBL" id="NESQ01000034">
    <property type="protein sequence ID" value="PUU82097.1"/>
    <property type="molecule type" value="Genomic_DNA"/>
</dbReference>
<sequence>AIGVRKGYHSSSSSSSHPWEPRPGDIASIALVPLFAITTPALVGRSIGRVV</sequence>